<dbReference type="Pfam" id="PF00005">
    <property type="entry name" value="ABC_tran"/>
    <property type="match status" value="1"/>
</dbReference>
<dbReference type="SUPFAM" id="SSF52540">
    <property type="entry name" value="P-loop containing nucleoside triphosphate hydrolases"/>
    <property type="match status" value="1"/>
</dbReference>
<dbReference type="PANTHER" id="PTHR45772:SF7">
    <property type="entry name" value="AMINO ACID ABC TRANSPORTER ATP-BINDING PROTEIN"/>
    <property type="match status" value="1"/>
</dbReference>
<dbReference type="GO" id="GO:0015808">
    <property type="term" value="P:L-alanine transport"/>
    <property type="evidence" value="ECO:0007669"/>
    <property type="project" value="TreeGrafter"/>
</dbReference>
<dbReference type="PROSITE" id="PS50893">
    <property type="entry name" value="ABC_TRANSPORTER_2"/>
    <property type="match status" value="1"/>
</dbReference>
<keyword evidence="6" id="KW-1185">Reference proteome</keyword>
<dbReference type="Gene3D" id="3.40.50.300">
    <property type="entry name" value="P-loop containing nucleotide triphosphate hydrolases"/>
    <property type="match status" value="1"/>
</dbReference>
<dbReference type="InterPro" id="IPR027417">
    <property type="entry name" value="P-loop_NTPase"/>
</dbReference>
<dbReference type="GO" id="GO:1903806">
    <property type="term" value="P:L-isoleucine import across plasma membrane"/>
    <property type="evidence" value="ECO:0007669"/>
    <property type="project" value="TreeGrafter"/>
</dbReference>
<dbReference type="InterPro" id="IPR051120">
    <property type="entry name" value="ABC_AA/LPS_Transport"/>
</dbReference>
<evidence type="ECO:0000259" key="4">
    <source>
        <dbReference type="PROSITE" id="PS50893"/>
    </source>
</evidence>
<evidence type="ECO:0000313" key="6">
    <source>
        <dbReference type="Proteomes" id="UP000589626"/>
    </source>
</evidence>
<dbReference type="CDD" id="cd03219">
    <property type="entry name" value="ABC_Mj1267_LivG_branched"/>
    <property type="match status" value="1"/>
</dbReference>
<dbReference type="GO" id="GO:1903805">
    <property type="term" value="P:L-valine import across plasma membrane"/>
    <property type="evidence" value="ECO:0007669"/>
    <property type="project" value="TreeGrafter"/>
</dbReference>
<dbReference type="GO" id="GO:0015188">
    <property type="term" value="F:L-isoleucine transmembrane transporter activity"/>
    <property type="evidence" value="ECO:0007669"/>
    <property type="project" value="TreeGrafter"/>
</dbReference>
<evidence type="ECO:0000256" key="2">
    <source>
        <dbReference type="ARBA" id="ARBA00022741"/>
    </source>
</evidence>
<dbReference type="InterPro" id="IPR017871">
    <property type="entry name" value="ABC_transporter-like_CS"/>
</dbReference>
<keyword evidence="1" id="KW-0813">Transport</keyword>
<dbReference type="RefSeq" id="WP_183591677.1">
    <property type="nucleotide sequence ID" value="NZ_JACHWR010000001.1"/>
</dbReference>
<dbReference type="GO" id="GO:0016887">
    <property type="term" value="F:ATP hydrolysis activity"/>
    <property type="evidence" value="ECO:0007669"/>
    <property type="project" value="InterPro"/>
</dbReference>
<dbReference type="AlphaFoldDB" id="A0A7W4VU30"/>
<feature type="domain" description="ABC transporter" evidence="4">
    <location>
        <begin position="5"/>
        <end position="247"/>
    </location>
</feature>
<proteinExistence type="predicted"/>
<evidence type="ECO:0000313" key="5">
    <source>
        <dbReference type="EMBL" id="MBB3041815.1"/>
    </source>
</evidence>
<reference evidence="5 6" key="1">
    <citation type="submission" date="2020-08" db="EMBL/GenBank/DDBJ databases">
        <title>Sequencing the genomes of 1000 actinobacteria strains.</title>
        <authorList>
            <person name="Klenk H.-P."/>
        </authorList>
    </citation>
    <scope>NUCLEOTIDE SEQUENCE [LARGE SCALE GENOMIC DNA]</scope>
    <source>
        <strain evidence="5 6">DSM 105498</strain>
    </source>
</reference>
<dbReference type="GO" id="GO:0005304">
    <property type="term" value="F:L-valine transmembrane transporter activity"/>
    <property type="evidence" value="ECO:0007669"/>
    <property type="project" value="TreeGrafter"/>
</dbReference>
<dbReference type="GO" id="GO:0005524">
    <property type="term" value="F:ATP binding"/>
    <property type="evidence" value="ECO:0007669"/>
    <property type="project" value="UniProtKB-KW"/>
</dbReference>
<dbReference type="GO" id="GO:0015192">
    <property type="term" value="F:L-phenylalanine transmembrane transporter activity"/>
    <property type="evidence" value="ECO:0007669"/>
    <property type="project" value="TreeGrafter"/>
</dbReference>
<evidence type="ECO:0000256" key="3">
    <source>
        <dbReference type="ARBA" id="ARBA00022840"/>
    </source>
</evidence>
<dbReference type="SMART" id="SM00382">
    <property type="entry name" value="AAA"/>
    <property type="match status" value="1"/>
</dbReference>
<dbReference type="EMBL" id="JACHWR010000001">
    <property type="protein sequence ID" value="MBB3041815.1"/>
    <property type="molecule type" value="Genomic_DNA"/>
</dbReference>
<keyword evidence="2" id="KW-0547">Nucleotide-binding</keyword>
<gene>
    <name evidence="5" type="ORF">FHU40_001616</name>
</gene>
<comment type="caution">
    <text evidence="5">The sequence shown here is derived from an EMBL/GenBank/DDBJ whole genome shotgun (WGS) entry which is preliminary data.</text>
</comment>
<evidence type="ECO:0000256" key="1">
    <source>
        <dbReference type="ARBA" id="ARBA00022448"/>
    </source>
</evidence>
<dbReference type="Proteomes" id="UP000589626">
    <property type="component" value="Unassembled WGS sequence"/>
</dbReference>
<accession>A0A7W4VU30</accession>
<organism evidence="5 6">
    <name type="scientific">Nocardioides soli</name>
    <dbReference type="NCBI Taxonomy" id="1036020"/>
    <lineage>
        <taxon>Bacteria</taxon>
        <taxon>Bacillati</taxon>
        <taxon>Actinomycetota</taxon>
        <taxon>Actinomycetes</taxon>
        <taxon>Propionibacteriales</taxon>
        <taxon>Nocardioidaceae</taxon>
        <taxon>Nocardioides</taxon>
    </lineage>
</organism>
<dbReference type="GO" id="GO:0005886">
    <property type="term" value="C:plasma membrane"/>
    <property type="evidence" value="ECO:0007669"/>
    <property type="project" value="TreeGrafter"/>
</dbReference>
<dbReference type="PROSITE" id="PS00211">
    <property type="entry name" value="ABC_TRANSPORTER_1"/>
    <property type="match status" value="1"/>
</dbReference>
<dbReference type="InterPro" id="IPR003593">
    <property type="entry name" value="AAA+_ATPase"/>
</dbReference>
<protein>
    <submittedName>
        <fullName evidence="5">ABC-type branched-subunit amino acid transport system ATPase component</fullName>
    </submittedName>
</protein>
<sequence>MSLEIELRSVTKRFGGNAALDGVDLHVPAGQIHAVIGPNGAGKSTLFGAVAGELPLDTGTVLLDGRDVTGASPQRRVRLGIGRAFQVARLFPTLSVRDNIVAAVLSRQGKSLVFWSARAVRAARVEAEHLLDELRLGDLTTRLAGSLSQGDRKRLEIAMVLALSSRVLLLDEPTAGMSPEETEATVHLVRQLWAERELTVLITEHDMDVVFGLAQAVTVMYRGSVLCTGDPETVRARPDVADVYLGGVE</sequence>
<dbReference type="GO" id="GO:0042941">
    <property type="term" value="P:D-alanine transmembrane transport"/>
    <property type="evidence" value="ECO:0007669"/>
    <property type="project" value="TreeGrafter"/>
</dbReference>
<dbReference type="InterPro" id="IPR003439">
    <property type="entry name" value="ABC_transporter-like_ATP-bd"/>
</dbReference>
<name>A0A7W4VU30_9ACTN</name>
<keyword evidence="3" id="KW-0067">ATP-binding</keyword>
<dbReference type="PANTHER" id="PTHR45772">
    <property type="entry name" value="CONSERVED COMPONENT OF ABC TRANSPORTER FOR NATURAL AMINO ACIDS-RELATED"/>
    <property type="match status" value="1"/>
</dbReference>